<name>A0ABQ1EHN7_9CLOT</name>
<dbReference type="EMBL" id="BMBA01000010">
    <property type="protein sequence ID" value="GFZ34301.1"/>
    <property type="molecule type" value="Genomic_DNA"/>
</dbReference>
<evidence type="ECO:0000313" key="3">
    <source>
        <dbReference type="Proteomes" id="UP000663802"/>
    </source>
</evidence>
<evidence type="ECO:0000256" key="1">
    <source>
        <dbReference type="SAM" id="SignalP"/>
    </source>
</evidence>
<accession>A0ABQ1EHN7</accession>
<evidence type="ECO:0008006" key="4">
    <source>
        <dbReference type="Google" id="ProtNLM"/>
    </source>
</evidence>
<evidence type="ECO:0000313" key="2">
    <source>
        <dbReference type="EMBL" id="GFZ34301.1"/>
    </source>
</evidence>
<proteinExistence type="predicted"/>
<dbReference type="RefSeq" id="WP_206872787.1">
    <property type="nucleotide sequence ID" value="NZ_BMBA01000010.1"/>
</dbReference>
<gene>
    <name evidence="2" type="ORF">CSC2_48270</name>
</gene>
<feature type="chain" id="PRO_5047437899" description="Lactococcin 972 family bacteriocin" evidence="1">
    <location>
        <begin position="28"/>
        <end position="121"/>
    </location>
</feature>
<sequence length="121" mass="13433">MSINKIFSSLALTTFLVGGAASVSAYAFNVVESRTSTNQQNLSYFTDMQGSDLWTRGLRDGHNGYYFAYSYYTNLIHDSAAFAYLNNNVKYDEGGHNETAVATTQSFNTTMGYKVICQRGQ</sequence>
<keyword evidence="3" id="KW-1185">Reference proteome</keyword>
<protein>
    <recommendedName>
        <fullName evidence="4">Lactococcin 972 family bacteriocin</fullName>
    </recommendedName>
</protein>
<dbReference type="Proteomes" id="UP000663802">
    <property type="component" value="Unassembled WGS sequence"/>
</dbReference>
<organism evidence="2 3">
    <name type="scientific">Clostridium zeae</name>
    <dbReference type="NCBI Taxonomy" id="2759022"/>
    <lineage>
        <taxon>Bacteria</taxon>
        <taxon>Bacillati</taxon>
        <taxon>Bacillota</taxon>
        <taxon>Clostridia</taxon>
        <taxon>Eubacteriales</taxon>
        <taxon>Clostridiaceae</taxon>
        <taxon>Clostridium</taxon>
    </lineage>
</organism>
<comment type="caution">
    <text evidence="2">The sequence shown here is derived from an EMBL/GenBank/DDBJ whole genome shotgun (WGS) entry which is preliminary data.</text>
</comment>
<keyword evidence="1" id="KW-0732">Signal</keyword>
<feature type="signal peptide" evidence="1">
    <location>
        <begin position="1"/>
        <end position="27"/>
    </location>
</feature>
<reference evidence="2 3" key="1">
    <citation type="journal article" date="2021" name="Int. J. Syst. Evol. Microbiol.">
        <title>Clostridium zeae sp. nov., isolated from corn silage.</title>
        <authorList>
            <person name="Kobayashi H."/>
            <person name="Tanizawa Y."/>
            <person name="Yagura M."/>
            <person name="Sakamoto M."/>
            <person name="Ohkuma M."/>
            <person name="Tohno M."/>
        </authorList>
    </citation>
    <scope>NUCLEOTIDE SEQUENCE [LARGE SCALE GENOMIC DNA]</scope>
    <source>
        <strain evidence="2 3">CSC2</strain>
    </source>
</reference>